<accession>A0AAV2DJD6</accession>
<protein>
    <submittedName>
        <fullName evidence="1">Uncharacterized protein</fullName>
    </submittedName>
</protein>
<dbReference type="AlphaFoldDB" id="A0AAV2DJD6"/>
<reference evidence="1 2" key="1">
    <citation type="submission" date="2024-04" db="EMBL/GenBank/DDBJ databases">
        <authorList>
            <person name="Fracassetti M."/>
        </authorList>
    </citation>
    <scope>NUCLEOTIDE SEQUENCE [LARGE SCALE GENOMIC DNA]</scope>
</reference>
<evidence type="ECO:0000313" key="2">
    <source>
        <dbReference type="Proteomes" id="UP001497516"/>
    </source>
</evidence>
<gene>
    <name evidence="1" type="ORF">LTRI10_LOCUS15879</name>
</gene>
<dbReference type="EMBL" id="OZ034816">
    <property type="protein sequence ID" value="CAL1373983.1"/>
    <property type="molecule type" value="Genomic_DNA"/>
</dbReference>
<name>A0AAV2DJD6_9ROSI</name>
<evidence type="ECO:0000313" key="1">
    <source>
        <dbReference type="EMBL" id="CAL1373983.1"/>
    </source>
</evidence>
<sequence length="70" mass="8137">MLLPTPSFHNYSCSHLHIMPELRDRFCDIYKRQSNISYQVNDALFQSSYVAATMEFLLGLATNHEEKAQN</sequence>
<proteinExistence type="predicted"/>
<organism evidence="1 2">
    <name type="scientific">Linum trigynum</name>
    <dbReference type="NCBI Taxonomy" id="586398"/>
    <lineage>
        <taxon>Eukaryota</taxon>
        <taxon>Viridiplantae</taxon>
        <taxon>Streptophyta</taxon>
        <taxon>Embryophyta</taxon>
        <taxon>Tracheophyta</taxon>
        <taxon>Spermatophyta</taxon>
        <taxon>Magnoliopsida</taxon>
        <taxon>eudicotyledons</taxon>
        <taxon>Gunneridae</taxon>
        <taxon>Pentapetalae</taxon>
        <taxon>rosids</taxon>
        <taxon>fabids</taxon>
        <taxon>Malpighiales</taxon>
        <taxon>Linaceae</taxon>
        <taxon>Linum</taxon>
    </lineage>
</organism>
<dbReference type="Proteomes" id="UP001497516">
    <property type="component" value="Chromosome 3"/>
</dbReference>
<keyword evidence="2" id="KW-1185">Reference proteome</keyword>